<evidence type="ECO:0000313" key="5">
    <source>
        <dbReference type="Proteomes" id="UP000027432"/>
    </source>
</evidence>
<dbReference type="GO" id="GO:0010257">
    <property type="term" value="P:NADH dehydrogenase complex assembly"/>
    <property type="evidence" value="ECO:0007669"/>
    <property type="project" value="TreeGrafter"/>
</dbReference>
<organism evidence="4 5">
    <name type="scientific">Thioclava pacifica DSM 10166</name>
    <dbReference type="NCBI Taxonomy" id="1353537"/>
    <lineage>
        <taxon>Bacteria</taxon>
        <taxon>Pseudomonadati</taxon>
        <taxon>Pseudomonadota</taxon>
        <taxon>Alphaproteobacteria</taxon>
        <taxon>Rhodobacterales</taxon>
        <taxon>Paracoccaceae</taxon>
        <taxon>Thioclava</taxon>
    </lineage>
</organism>
<proteinExistence type="inferred from homology"/>
<dbReference type="Pfam" id="PF08547">
    <property type="entry name" value="CIA30"/>
    <property type="match status" value="1"/>
</dbReference>
<dbReference type="eggNOG" id="ENOG5032SUX">
    <property type="taxonomic scope" value="Bacteria"/>
</dbReference>
<dbReference type="SUPFAM" id="SSF49785">
    <property type="entry name" value="Galactose-binding domain-like"/>
    <property type="match status" value="1"/>
</dbReference>
<dbReference type="GO" id="GO:0051082">
    <property type="term" value="F:unfolded protein binding"/>
    <property type="evidence" value="ECO:0007669"/>
    <property type="project" value="TreeGrafter"/>
</dbReference>
<dbReference type="InterPro" id="IPR008979">
    <property type="entry name" value="Galactose-bd-like_sf"/>
</dbReference>
<dbReference type="InterPro" id="IPR013857">
    <property type="entry name" value="NADH-UbQ_OxRdtase-assoc_prot30"/>
</dbReference>
<accession>A0A074JBZ3</accession>
<dbReference type="InterPro" id="IPR039131">
    <property type="entry name" value="NDUFAF1"/>
</dbReference>
<keyword evidence="2" id="KW-0732">Signal</keyword>
<evidence type="ECO:0000259" key="3">
    <source>
        <dbReference type="Pfam" id="PF08547"/>
    </source>
</evidence>
<evidence type="ECO:0000256" key="2">
    <source>
        <dbReference type="SAM" id="SignalP"/>
    </source>
</evidence>
<sequence length="184" mass="20619">MPVTLKSLLTIAMLLSATLSARGEPMLPETFSNHPETRWRVFTDTVMGGVSTGQLSFEREGATHFARLRGKVSTKNRGGFIQMQMKLDAPPEGARGVRIVMRGNDEDYFVHLRSRTMLLPWQYYQARFHATAGWTEVKLPFAAFTPSGGMLRAEPRAKDLKSIGVVAYGKEYDALIDVKEIGFY</sequence>
<dbReference type="PANTHER" id="PTHR13194">
    <property type="entry name" value="COMPLEX I INTERMEDIATE-ASSOCIATED PROTEIN 30"/>
    <property type="match status" value="1"/>
</dbReference>
<comment type="similarity">
    <text evidence="1">Belongs to the CIA30 family.</text>
</comment>
<keyword evidence="5" id="KW-1185">Reference proteome</keyword>
<dbReference type="AlphaFoldDB" id="A0A074JBZ3"/>
<dbReference type="Proteomes" id="UP000027432">
    <property type="component" value="Unassembled WGS sequence"/>
</dbReference>
<dbReference type="STRING" id="1353537.TP2_16210"/>
<dbReference type="RefSeq" id="WP_038074036.1">
    <property type="nucleotide sequence ID" value="NZ_AUND01000004.1"/>
</dbReference>
<name>A0A074JBZ3_9RHOB</name>
<gene>
    <name evidence="4" type="ORF">TP2_16210</name>
</gene>
<dbReference type="EMBL" id="AUND01000004">
    <property type="protein sequence ID" value="KEO55121.1"/>
    <property type="molecule type" value="Genomic_DNA"/>
</dbReference>
<dbReference type="PANTHER" id="PTHR13194:SF19">
    <property type="entry name" value="NAD(P)-BINDING ROSSMANN-FOLD SUPERFAMILY PROTEIN"/>
    <property type="match status" value="1"/>
</dbReference>
<feature type="chain" id="PRO_5001694726" description="NADH:ubiquinone oxidoreductase intermediate-associated protein 30 domain-containing protein" evidence="2">
    <location>
        <begin position="22"/>
        <end position="184"/>
    </location>
</feature>
<comment type="caution">
    <text evidence="4">The sequence shown here is derived from an EMBL/GenBank/DDBJ whole genome shotgun (WGS) entry which is preliminary data.</text>
</comment>
<evidence type="ECO:0000313" key="4">
    <source>
        <dbReference type="EMBL" id="KEO55121.1"/>
    </source>
</evidence>
<feature type="domain" description="NADH:ubiquinone oxidoreductase intermediate-associated protein 30" evidence="3">
    <location>
        <begin position="34"/>
        <end position="170"/>
    </location>
</feature>
<evidence type="ECO:0000256" key="1">
    <source>
        <dbReference type="ARBA" id="ARBA00007884"/>
    </source>
</evidence>
<feature type="signal peptide" evidence="2">
    <location>
        <begin position="1"/>
        <end position="21"/>
    </location>
</feature>
<protein>
    <recommendedName>
        <fullName evidence="3">NADH:ubiquinone oxidoreductase intermediate-associated protein 30 domain-containing protein</fullName>
    </recommendedName>
</protein>
<reference evidence="4 5" key="1">
    <citation type="submission" date="2013-07" db="EMBL/GenBank/DDBJ databases">
        <title>Thioclava pacifica DSM 10166 Genome Sequencing.</title>
        <authorList>
            <person name="Lai Q."/>
            <person name="Shao Z."/>
        </authorList>
    </citation>
    <scope>NUCLEOTIDE SEQUENCE [LARGE SCALE GENOMIC DNA]</scope>
    <source>
        <strain evidence="4 5">DSM 10166</strain>
    </source>
</reference>